<dbReference type="InParanoid" id="Q6BJ33"/>
<dbReference type="OMA" id="CVMHPRF"/>
<evidence type="ECO:0000256" key="1">
    <source>
        <dbReference type="ARBA" id="ARBA00004123"/>
    </source>
</evidence>
<feature type="domain" description="Small nuclear ribonucleoprotein Prp3 C-terminal" evidence="6">
    <location>
        <begin position="370"/>
        <end position="502"/>
    </location>
</feature>
<comment type="subcellular location">
    <subcellularLocation>
        <location evidence="1">Nucleus</location>
    </subcellularLocation>
</comment>
<dbReference type="Pfam" id="PF06544">
    <property type="entry name" value="Prp3_C"/>
    <property type="match status" value="1"/>
</dbReference>
<dbReference type="InterPro" id="IPR027104">
    <property type="entry name" value="Prp3"/>
</dbReference>
<gene>
    <name evidence="8" type="ordered locus">DEHA2G05566g</name>
</gene>
<dbReference type="AlphaFoldDB" id="Q6BJ33"/>
<accession>Q6BJ33</accession>
<dbReference type="EMBL" id="CR382139">
    <property type="protein sequence ID" value="CAG90247.2"/>
    <property type="molecule type" value="Genomic_DNA"/>
</dbReference>
<keyword evidence="9" id="KW-1185">Reference proteome</keyword>
<evidence type="ECO:0000256" key="2">
    <source>
        <dbReference type="ARBA" id="ARBA00022664"/>
    </source>
</evidence>
<feature type="compositionally biased region" description="Basic and acidic residues" evidence="5">
    <location>
        <begin position="79"/>
        <end position="90"/>
    </location>
</feature>
<reference evidence="8 9" key="1">
    <citation type="journal article" date="2004" name="Nature">
        <title>Genome evolution in yeasts.</title>
        <authorList>
            <consortium name="Genolevures"/>
            <person name="Dujon B."/>
            <person name="Sherman D."/>
            <person name="Fischer G."/>
            <person name="Durrens P."/>
            <person name="Casaregola S."/>
            <person name="Lafontaine I."/>
            <person name="de Montigny J."/>
            <person name="Marck C."/>
            <person name="Neuveglise C."/>
            <person name="Talla E."/>
            <person name="Goffard N."/>
            <person name="Frangeul L."/>
            <person name="Aigle M."/>
            <person name="Anthouard V."/>
            <person name="Babour A."/>
            <person name="Barbe V."/>
            <person name="Barnay S."/>
            <person name="Blanchin S."/>
            <person name="Beckerich J.M."/>
            <person name="Beyne E."/>
            <person name="Bleykasten C."/>
            <person name="Boisrame A."/>
            <person name="Boyer J."/>
            <person name="Cattolico L."/>
            <person name="Confanioleri F."/>
            <person name="de Daruvar A."/>
            <person name="Despons L."/>
            <person name="Fabre E."/>
            <person name="Fairhead C."/>
            <person name="Ferry-Dumazet H."/>
            <person name="Groppi A."/>
            <person name="Hantraye F."/>
            <person name="Hennequin C."/>
            <person name="Jauniaux N."/>
            <person name="Joyet P."/>
            <person name="Kachouri R."/>
            <person name="Kerrest A."/>
            <person name="Koszul R."/>
            <person name="Lemaire M."/>
            <person name="Lesur I."/>
            <person name="Ma L."/>
            <person name="Muller H."/>
            <person name="Nicaud J.M."/>
            <person name="Nikolski M."/>
            <person name="Oztas S."/>
            <person name="Ozier-Kalogeropoulos O."/>
            <person name="Pellenz S."/>
            <person name="Potier S."/>
            <person name="Richard G.F."/>
            <person name="Straub M.L."/>
            <person name="Suleau A."/>
            <person name="Swennene D."/>
            <person name="Tekaia F."/>
            <person name="Wesolowski-Louvel M."/>
            <person name="Westhof E."/>
            <person name="Wirth B."/>
            <person name="Zeniou-Meyer M."/>
            <person name="Zivanovic I."/>
            <person name="Bolotin-Fukuhara M."/>
            <person name="Thierry A."/>
            <person name="Bouchier C."/>
            <person name="Caudron B."/>
            <person name="Scarpelli C."/>
            <person name="Gaillardin C."/>
            <person name="Weissenbach J."/>
            <person name="Wincker P."/>
            <person name="Souciet J.L."/>
        </authorList>
    </citation>
    <scope>NUCLEOTIDE SEQUENCE [LARGE SCALE GENOMIC DNA]</scope>
    <source>
        <strain evidence="9">ATCC 36239 / CBS 767 / BCRC 21394 / JCM 1990 / NBRC 0083 / IGC 2968</strain>
    </source>
</reference>
<name>Q6BJ33_DEBHA</name>
<dbReference type="eggNOG" id="KOG2769">
    <property type="taxonomic scope" value="Eukaryota"/>
</dbReference>
<evidence type="ECO:0000313" key="8">
    <source>
        <dbReference type="EMBL" id="CAG90247.2"/>
    </source>
</evidence>
<dbReference type="Pfam" id="PF08572">
    <property type="entry name" value="PRP3"/>
    <property type="match status" value="1"/>
</dbReference>
<evidence type="ECO:0000256" key="3">
    <source>
        <dbReference type="ARBA" id="ARBA00023187"/>
    </source>
</evidence>
<protein>
    <submittedName>
        <fullName evidence="8">DEHA2G05566p</fullName>
    </submittedName>
</protein>
<dbReference type="FunCoup" id="Q6BJ33">
    <property type="interactions" value="786"/>
</dbReference>
<sequence>MSYRKRPFEKNGNGESKRIKESSSTDTTDAIARAKARLLEKNKNGTPEQTGHRHSNNPHRVDTLSSKIDSAKKRLNNQDSEREREEREGKGGLNVEIHPLLRNNAPARTLPKNHNPLKQNVKKWFDPTAINPYLNQDDMSGPITAQHRPRTLQFNEQGKYIAKGNELREKLKKEQEEVVKYQETQEKGLTADENLGEHLYKSQYPPVVEWWDRPYLKDRNYNNITDESRLIYDNEIAPISIYIQHPVLIPPPWERHMPDAKPMYLTKKELKRIRRNDRHEKQKDMQDRIKLGLDPPPPPKVKLSNLMNVLTNEAIKDPTAVEMKVREEVEERHLKHMQENEERKLTKEERLAKIQNQHEKNLEKGYHTTVFKIDKLSNPRNFYKIDINAKQLGLYGICLLNPKFNLIIVEGGAKSIKFYKRLLTQRIDWTENIAPKVSDDLNSPDISPEQIEDLSDNKCSLLWEGQIKEIKFKKWSIMRTSNDDEAFDVLNRFGVINYWREALVIDN</sequence>
<keyword evidence="2" id="KW-0507">mRNA processing</keyword>
<dbReference type="STRING" id="284592.Q6BJ33"/>
<proteinExistence type="predicted"/>
<evidence type="ECO:0000259" key="6">
    <source>
        <dbReference type="Pfam" id="PF06544"/>
    </source>
</evidence>
<dbReference type="GeneID" id="2904665"/>
<evidence type="ECO:0000259" key="7">
    <source>
        <dbReference type="Pfam" id="PF08572"/>
    </source>
</evidence>
<dbReference type="InterPro" id="IPR013881">
    <property type="entry name" value="Pre-mRNA_splic_Prp3_dom"/>
</dbReference>
<organism evidence="8 9">
    <name type="scientific">Debaryomyces hansenii (strain ATCC 36239 / CBS 767 / BCRC 21394 / JCM 1990 / NBRC 0083 / IGC 2968)</name>
    <name type="common">Yeast</name>
    <name type="synonym">Torulaspora hansenii</name>
    <dbReference type="NCBI Taxonomy" id="284592"/>
    <lineage>
        <taxon>Eukaryota</taxon>
        <taxon>Fungi</taxon>
        <taxon>Dikarya</taxon>
        <taxon>Ascomycota</taxon>
        <taxon>Saccharomycotina</taxon>
        <taxon>Pichiomycetes</taxon>
        <taxon>Debaryomycetaceae</taxon>
        <taxon>Debaryomyces</taxon>
    </lineage>
</organism>
<evidence type="ECO:0000256" key="4">
    <source>
        <dbReference type="ARBA" id="ARBA00023242"/>
    </source>
</evidence>
<keyword evidence="4" id="KW-0539">Nucleus</keyword>
<dbReference type="PANTHER" id="PTHR14212">
    <property type="entry name" value="U4/U6-ASSOCIATED RNA SPLICING FACTOR-RELATED"/>
    <property type="match status" value="1"/>
</dbReference>
<dbReference type="HOGENOM" id="CLU_015750_2_2_1"/>
<dbReference type="VEuPathDB" id="FungiDB:DEHA2G05566g"/>
<feature type="region of interest" description="Disordered" evidence="5">
    <location>
        <begin position="277"/>
        <end position="297"/>
    </location>
</feature>
<dbReference type="GO" id="GO:0046540">
    <property type="term" value="C:U4/U6 x U5 tri-snRNP complex"/>
    <property type="evidence" value="ECO:0007669"/>
    <property type="project" value="EnsemblFungi"/>
</dbReference>
<dbReference type="PANTHER" id="PTHR14212:SF0">
    <property type="entry name" value="U4_U6 SMALL NUCLEAR RIBONUCLEOPROTEIN PRP3"/>
    <property type="match status" value="1"/>
</dbReference>
<evidence type="ECO:0000313" key="9">
    <source>
        <dbReference type="Proteomes" id="UP000000599"/>
    </source>
</evidence>
<dbReference type="CDD" id="cd24162">
    <property type="entry name" value="Prp3_C"/>
    <property type="match status" value="1"/>
</dbReference>
<feature type="compositionally biased region" description="Basic and acidic residues" evidence="5">
    <location>
        <begin position="277"/>
        <end position="291"/>
    </location>
</feature>
<dbReference type="KEGG" id="dha:DEHA2G05566g"/>
<feature type="domain" description="Pre-mRNA-splicing factor 3" evidence="7">
    <location>
        <begin position="131"/>
        <end position="346"/>
    </location>
</feature>
<keyword evidence="3" id="KW-0508">mRNA splicing</keyword>
<dbReference type="InterPro" id="IPR010541">
    <property type="entry name" value="Prp3_C"/>
</dbReference>
<dbReference type="RefSeq" id="XP_461788.2">
    <property type="nucleotide sequence ID" value="XM_461788.1"/>
</dbReference>
<feature type="region of interest" description="Disordered" evidence="5">
    <location>
        <begin position="1"/>
        <end position="91"/>
    </location>
</feature>
<dbReference type="GO" id="GO:0045292">
    <property type="term" value="P:mRNA cis splicing, via spliceosome"/>
    <property type="evidence" value="ECO:0007669"/>
    <property type="project" value="EnsemblFungi"/>
</dbReference>
<dbReference type="Proteomes" id="UP000000599">
    <property type="component" value="Chromosome G"/>
</dbReference>
<evidence type="ECO:0000256" key="5">
    <source>
        <dbReference type="SAM" id="MobiDB-lite"/>
    </source>
</evidence>
<dbReference type="OrthoDB" id="10264544at2759"/>